<evidence type="ECO:0000313" key="4">
    <source>
        <dbReference type="EMBL" id="GJM90896.1"/>
    </source>
</evidence>
<dbReference type="PANTHER" id="PTHR31662:SF10">
    <property type="entry name" value="OS02G0288200 PROTEIN"/>
    <property type="match status" value="1"/>
</dbReference>
<gene>
    <name evidence="4" type="primary">ga07219</name>
    <name evidence="4" type="ORF">PR202_ga07219</name>
</gene>
<feature type="compositionally biased region" description="Acidic residues" evidence="2">
    <location>
        <begin position="162"/>
        <end position="173"/>
    </location>
</feature>
<reference evidence="4" key="2">
    <citation type="submission" date="2021-12" db="EMBL/GenBank/DDBJ databases">
        <title>Resequencing data analysis of finger millet.</title>
        <authorList>
            <person name="Hatakeyama M."/>
            <person name="Aluri S."/>
            <person name="Balachadran M.T."/>
            <person name="Sivarajan S.R."/>
            <person name="Poveda L."/>
            <person name="Shimizu-Inatsugi R."/>
            <person name="Schlapbach R."/>
            <person name="Sreeman S.M."/>
            <person name="Shimizu K.K."/>
        </authorList>
    </citation>
    <scope>NUCLEOTIDE SEQUENCE</scope>
</reference>
<feature type="compositionally biased region" description="Basic and acidic residues" evidence="2">
    <location>
        <begin position="525"/>
        <end position="534"/>
    </location>
</feature>
<dbReference type="AlphaFoldDB" id="A0AAV5BXZ7"/>
<reference evidence="4" key="1">
    <citation type="journal article" date="2018" name="DNA Res.">
        <title>Multiple hybrid de novo genome assembly of finger millet, an orphan allotetraploid crop.</title>
        <authorList>
            <person name="Hatakeyama M."/>
            <person name="Aluri S."/>
            <person name="Balachadran M.T."/>
            <person name="Sivarajan S.R."/>
            <person name="Patrignani A."/>
            <person name="Gruter S."/>
            <person name="Poveda L."/>
            <person name="Shimizu-Inatsugi R."/>
            <person name="Baeten J."/>
            <person name="Francoijs K.J."/>
            <person name="Nataraja K.N."/>
            <person name="Reddy Y.A.N."/>
            <person name="Phadnis S."/>
            <person name="Ravikumar R.L."/>
            <person name="Schlapbach R."/>
            <person name="Sreeman S.M."/>
            <person name="Shimizu K.K."/>
        </authorList>
    </citation>
    <scope>NUCLEOTIDE SEQUENCE</scope>
</reference>
<dbReference type="GO" id="GO:0005634">
    <property type="term" value="C:nucleus"/>
    <property type="evidence" value="ECO:0007669"/>
    <property type="project" value="TreeGrafter"/>
</dbReference>
<evidence type="ECO:0000256" key="1">
    <source>
        <dbReference type="ARBA" id="ARBA00010820"/>
    </source>
</evidence>
<feature type="compositionally biased region" description="Low complexity" evidence="2">
    <location>
        <begin position="9"/>
        <end position="29"/>
    </location>
</feature>
<feature type="region of interest" description="Disordered" evidence="2">
    <location>
        <begin position="77"/>
        <end position="318"/>
    </location>
</feature>
<feature type="compositionally biased region" description="Acidic residues" evidence="2">
    <location>
        <begin position="546"/>
        <end position="556"/>
    </location>
</feature>
<accession>A0AAV5BXZ7</accession>
<keyword evidence="5" id="KW-1185">Reference proteome</keyword>
<dbReference type="Pfam" id="PF04504">
    <property type="entry name" value="GeBP-like_DBD"/>
    <property type="match status" value="1"/>
</dbReference>
<feature type="compositionally biased region" description="Basic and acidic residues" evidence="2">
    <location>
        <begin position="416"/>
        <end position="432"/>
    </location>
</feature>
<name>A0AAV5BXZ7_ELECO</name>
<feature type="domain" description="Glabrous enhancer-binding protein-like DBD" evidence="3">
    <location>
        <begin position="318"/>
        <end position="405"/>
    </location>
</feature>
<feature type="compositionally biased region" description="Basic and acidic residues" evidence="2">
    <location>
        <begin position="255"/>
        <end position="271"/>
    </location>
</feature>
<feature type="region of interest" description="Disordered" evidence="2">
    <location>
        <begin position="1"/>
        <end position="30"/>
    </location>
</feature>
<feature type="region of interest" description="Disordered" evidence="2">
    <location>
        <begin position="43"/>
        <end position="64"/>
    </location>
</feature>
<feature type="compositionally biased region" description="Pro residues" evidence="2">
    <location>
        <begin position="146"/>
        <end position="155"/>
    </location>
</feature>
<feature type="compositionally biased region" description="Acidic residues" evidence="2">
    <location>
        <begin position="201"/>
        <end position="219"/>
    </location>
</feature>
<dbReference type="GO" id="GO:0006355">
    <property type="term" value="P:regulation of DNA-templated transcription"/>
    <property type="evidence" value="ECO:0007669"/>
    <property type="project" value="InterPro"/>
</dbReference>
<comment type="caution">
    <text evidence="4">The sequence shown here is derived from an EMBL/GenBank/DDBJ whole genome shotgun (WGS) entry which is preliminary data.</text>
</comment>
<dbReference type="InterPro" id="IPR053932">
    <property type="entry name" value="GeBP-like_DBD"/>
</dbReference>
<feature type="compositionally biased region" description="Pro residues" evidence="2">
    <location>
        <begin position="109"/>
        <end position="123"/>
    </location>
</feature>
<feature type="compositionally biased region" description="Polar residues" evidence="2">
    <location>
        <begin position="500"/>
        <end position="515"/>
    </location>
</feature>
<evidence type="ECO:0000256" key="2">
    <source>
        <dbReference type="SAM" id="MobiDB-lite"/>
    </source>
</evidence>
<evidence type="ECO:0000259" key="3">
    <source>
        <dbReference type="Pfam" id="PF04504"/>
    </source>
</evidence>
<feature type="compositionally biased region" description="Basic and acidic residues" evidence="2">
    <location>
        <begin position="283"/>
        <end position="301"/>
    </location>
</feature>
<dbReference type="Proteomes" id="UP001054889">
    <property type="component" value="Unassembled WGS sequence"/>
</dbReference>
<sequence length="644" mass="69912">MVTKPPLPAGRAAAAHAAPPSPAGRASSPVQLAVAQQLGLGDLGMDVGLDSKPPDNSEWKIGDGHSVELGHHWYTCKNGNPDDIAAFEAERGPPKKRMKKASSSTTRPAPSPAPPPPPPPPPQESSIESGSDTEEEEEPPRAAAAPKPPQNPQPHPTAAAADGDESSEAESYSDADTQAFQMRPVSRFPTKPAAPAPQPESDADDEEEDGDSSESEPEIPEPVQKKAAATKESKTVGQEDKKRPAPEPAPSGKGKKAEKPGDKLEDKKRPAPEPAPSGKGKKAKADPEKAKKPGDKLEKSGLDSSPPSIKSEKSARVNRTWSKEDLIKILEAMAAHVKREGALPKTDVLLAAVRDRLERKDCSYADLYNKIRHFKQRYEQIATMRSVPGGEDELRIYNLSEAIWGGKPKVSQNDSSETKSKKDQVKKEKIDGNSKVSTLKVVTDQNGDSQKGSEKGHVIQVKTERDVKSKLSKEDTTALTPSKSKKQGNGKEELGKDAKNGTSRETTTTATQNGDALTKRKRGKMDKDKMDIDLIPKASTGSQTGTDEETHEEETEIGSCVQRMRRSFDDLQNLYPCLAECVQRIEAQQSCGETLKRAFEFIGDEKAITLESKIKDQRSLEVKAQIYRDDLRKKVVSMLMGLMD</sequence>
<feature type="compositionally biased region" description="Basic and acidic residues" evidence="2">
    <location>
        <begin position="52"/>
        <end position="64"/>
    </location>
</feature>
<organism evidence="4 5">
    <name type="scientific">Eleusine coracana subsp. coracana</name>
    <dbReference type="NCBI Taxonomy" id="191504"/>
    <lineage>
        <taxon>Eukaryota</taxon>
        <taxon>Viridiplantae</taxon>
        <taxon>Streptophyta</taxon>
        <taxon>Embryophyta</taxon>
        <taxon>Tracheophyta</taxon>
        <taxon>Spermatophyta</taxon>
        <taxon>Magnoliopsida</taxon>
        <taxon>Liliopsida</taxon>
        <taxon>Poales</taxon>
        <taxon>Poaceae</taxon>
        <taxon>PACMAD clade</taxon>
        <taxon>Chloridoideae</taxon>
        <taxon>Cynodonteae</taxon>
        <taxon>Eleusininae</taxon>
        <taxon>Eleusine</taxon>
    </lineage>
</organism>
<dbReference type="EMBL" id="BQKI01000003">
    <property type="protein sequence ID" value="GJM90896.1"/>
    <property type="molecule type" value="Genomic_DNA"/>
</dbReference>
<feature type="compositionally biased region" description="Basic and acidic residues" evidence="2">
    <location>
        <begin position="489"/>
        <end position="499"/>
    </location>
</feature>
<feature type="compositionally biased region" description="Basic and acidic residues" evidence="2">
    <location>
        <begin position="229"/>
        <end position="245"/>
    </location>
</feature>
<dbReference type="PANTHER" id="PTHR31662">
    <property type="entry name" value="BNAANNG10740D PROTEIN-RELATED"/>
    <property type="match status" value="1"/>
</dbReference>
<feature type="compositionally biased region" description="Basic and acidic residues" evidence="2">
    <location>
        <begin position="451"/>
        <end position="476"/>
    </location>
</feature>
<comment type="similarity">
    <text evidence="1">Belongs to the GeBP family.</text>
</comment>
<protein>
    <recommendedName>
        <fullName evidence="3">Glabrous enhancer-binding protein-like DBD domain-containing protein</fullName>
    </recommendedName>
</protein>
<dbReference type="InterPro" id="IPR007592">
    <property type="entry name" value="GEBP"/>
</dbReference>
<evidence type="ECO:0000313" key="5">
    <source>
        <dbReference type="Proteomes" id="UP001054889"/>
    </source>
</evidence>
<feature type="region of interest" description="Disordered" evidence="2">
    <location>
        <begin position="406"/>
        <end position="556"/>
    </location>
</feature>
<proteinExistence type="inferred from homology"/>